<dbReference type="RefSeq" id="WP_156990947.1">
    <property type="nucleotide sequence ID" value="NZ_VWXL01000078.1"/>
</dbReference>
<organism evidence="2 3">
    <name type="scientific">Caproicibacter fermentans</name>
    <dbReference type="NCBI Taxonomy" id="2576756"/>
    <lineage>
        <taxon>Bacteria</taxon>
        <taxon>Bacillati</taxon>
        <taxon>Bacillota</taxon>
        <taxon>Clostridia</taxon>
        <taxon>Eubacteriales</taxon>
        <taxon>Acutalibacteraceae</taxon>
        <taxon>Caproicibacter</taxon>
    </lineage>
</organism>
<gene>
    <name evidence="2" type="ORF">CAFE_27100</name>
</gene>
<comment type="caution">
    <text evidence="2">The sequence shown here is derived from an EMBL/GenBank/DDBJ whole genome shotgun (WGS) entry which is preliminary data.</text>
</comment>
<protein>
    <submittedName>
        <fullName evidence="2">Uncharacterized protein</fullName>
    </submittedName>
</protein>
<proteinExistence type="predicted"/>
<sequence length="205" mass="23370">MNSISIVQREKALVQRRRNRAILRLRLWSGIKGAISIPWKGILVLLLCVVFIFLWNIRDKLVPFHSDIPLLSTLWGYIIAVFIPLFFMLLLVGLLFLLGTPSKAKEFEGKLLEIGLYSRYGHAPALISCKRIKGTDVSTFTFFSLGVGRERWQKESEAVKDVLDIHYTEPIKYGGKNGRKRDIIVITAAPGAETHREDVLYDDEI</sequence>
<evidence type="ECO:0000313" key="3">
    <source>
        <dbReference type="Proteomes" id="UP000469440"/>
    </source>
</evidence>
<evidence type="ECO:0000256" key="1">
    <source>
        <dbReference type="SAM" id="Phobius"/>
    </source>
</evidence>
<dbReference type="Proteomes" id="UP000469440">
    <property type="component" value="Unassembled WGS sequence"/>
</dbReference>
<dbReference type="OrthoDB" id="2054304at2"/>
<feature type="transmembrane region" description="Helical" evidence="1">
    <location>
        <begin position="74"/>
        <end position="98"/>
    </location>
</feature>
<dbReference type="EMBL" id="VWXL01000078">
    <property type="protein sequence ID" value="MVB11981.1"/>
    <property type="molecule type" value="Genomic_DNA"/>
</dbReference>
<feature type="transmembrane region" description="Helical" evidence="1">
    <location>
        <begin position="27"/>
        <end position="54"/>
    </location>
</feature>
<dbReference type="AlphaFoldDB" id="A0A6N8I1J3"/>
<evidence type="ECO:0000313" key="2">
    <source>
        <dbReference type="EMBL" id="MVB11981.1"/>
    </source>
</evidence>
<accession>A0A6N8I1J3</accession>
<keyword evidence="1" id="KW-0472">Membrane</keyword>
<keyword evidence="3" id="KW-1185">Reference proteome</keyword>
<name>A0A6N8I1J3_9FIRM</name>
<keyword evidence="1" id="KW-1133">Transmembrane helix</keyword>
<keyword evidence="1" id="KW-0812">Transmembrane</keyword>
<reference evidence="2 3" key="1">
    <citation type="submission" date="2019-09" db="EMBL/GenBank/DDBJ databases">
        <title>Genome sequence of Clostridium sp. EA1.</title>
        <authorList>
            <person name="Poehlein A."/>
            <person name="Bengelsdorf F.R."/>
            <person name="Daniel R."/>
        </authorList>
    </citation>
    <scope>NUCLEOTIDE SEQUENCE [LARGE SCALE GENOMIC DNA]</scope>
    <source>
        <strain evidence="2 3">EA1</strain>
    </source>
</reference>